<gene>
    <name evidence="2" type="ORF">WNY58_15985</name>
</gene>
<evidence type="ECO:0000313" key="2">
    <source>
        <dbReference type="EMBL" id="MEM5537887.1"/>
    </source>
</evidence>
<sequence length="121" mass="13090">MKVSSARLVNTSALFFVVLFLSACSMQSVTQLQNKSASVMSPDSDVLPEKVGSLLTENNQDISITIPSGIYQDKTLIAGSTYFAASGRQCRKVVISDQSTKETHVACRSETASWQLVRAVI</sequence>
<accession>A0ABU9TVZ0</accession>
<dbReference type="InterPro" id="IPR032258">
    <property type="entry name" value="DUF5061"/>
</dbReference>
<keyword evidence="1" id="KW-0732">Signal</keyword>
<reference evidence="2 3" key="1">
    <citation type="submission" date="2024-03" db="EMBL/GenBank/DDBJ databases">
        <title>Community enrichment and isolation of bacterial strains for fucoidan degradation.</title>
        <authorList>
            <person name="Sichert A."/>
        </authorList>
    </citation>
    <scope>NUCLEOTIDE SEQUENCE [LARGE SCALE GENOMIC DNA]</scope>
    <source>
        <strain evidence="2 3">AS76</strain>
    </source>
</reference>
<comment type="caution">
    <text evidence="2">The sequence shown here is derived from an EMBL/GenBank/DDBJ whole genome shotgun (WGS) entry which is preliminary data.</text>
</comment>
<proteinExistence type="predicted"/>
<protein>
    <submittedName>
        <fullName evidence="2">DVU3141 family protein</fullName>
    </submittedName>
</protein>
<dbReference type="PROSITE" id="PS51257">
    <property type="entry name" value="PROKAR_LIPOPROTEIN"/>
    <property type="match status" value="1"/>
</dbReference>
<dbReference type="EMBL" id="JBBMRA010000022">
    <property type="protein sequence ID" value="MEM5537887.1"/>
    <property type="molecule type" value="Genomic_DNA"/>
</dbReference>
<organism evidence="2 3">
    <name type="scientific">Neptuniibacter pectenicola</name>
    <dbReference type="NCBI Taxonomy" id="1806669"/>
    <lineage>
        <taxon>Bacteria</taxon>
        <taxon>Pseudomonadati</taxon>
        <taxon>Pseudomonadota</taxon>
        <taxon>Gammaproteobacteria</taxon>
        <taxon>Oceanospirillales</taxon>
        <taxon>Oceanospirillaceae</taxon>
        <taxon>Neptuniibacter</taxon>
    </lineage>
</organism>
<evidence type="ECO:0000313" key="3">
    <source>
        <dbReference type="Proteomes" id="UP001449225"/>
    </source>
</evidence>
<dbReference type="Proteomes" id="UP001449225">
    <property type="component" value="Unassembled WGS sequence"/>
</dbReference>
<feature type="chain" id="PRO_5045098833" evidence="1">
    <location>
        <begin position="24"/>
        <end position="121"/>
    </location>
</feature>
<name>A0ABU9TVZ0_9GAMM</name>
<dbReference type="Pfam" id="PF16587">
    <property type="entry name" value="DUF5061"/>
    <property type="match status" value="1"/>
</dbReference>
<keyword evidence="3" id="KW-1185">Reference proteome</keyword>
<evidence type="ECO:0000256" key="1">
    <source>
        <dbReference type="SAM" id="SignalP"/>
    </source>
</evidence>
<dbReference type="RefSeq" id="WP_342855055.1">
    <property type="nucleotide sequence ID" value="NZ_JBBMRA010000022.1"/>
</dbReference>
<feature type="signal peptide" evidence="1">
    <location>
        <begin position="1"/>
        <end position="23"/>
    </location>
</feature>